<feature type="domain" description="Peptidase M20 dimerisation" evidence="1">
    <location>
        <begin position="195"/>
        <end position="292"/>
    </location>
</feature>
<keyword evidence="3" id="KW-1185">Reference proteome</keyword>
<dbReference type="Gene3D" id="3.40.630.10">
    <property type="entry name" value="Zn peptidases"/>
    <property type="match status" value="1"/>
</dbReference>
<organism evidence="2 3">
    <name type="scientific">Corynebacterium curieae</name>
    <dbReference type="NCBI Taxonomy" id="2913500"/>
    <lineage>
        <taxon>Bacteria</taxon>
        <taxon>Bacillati</taxon>
        <taxon>Actinomycetota</taxon>
        <taxon>Actinomycetes</taxon>
        <taxon>Mycobacteriales</taxon>
        <taxon>Corynebacteriaceae</taxon>
        <taxon>Corynebacterium</taxon>
    </lineage>
</organism>
<evidence type="ECO:0000313" key="2">
    <source>
        <dbReference type="EMBL" id="MDV2423259.1"/>
    </source>
</evidence>
<dbReference type="Pfam" id="PF07687">
    <property type="entry name" value="M20_dimer"/>
    <property type="match status" value="1"/>
</dbReference>
<dbReference type="SUPFAM" id="SSF53187">
    <property type="entry name" value="Zn-dependent exopeptidases"/>
    <property type="match status" value="1"/>
</dbReference>
<accession>A0ABU3W5B9</accession>
<sequence>MTVRSVCSNYDSVKVWQQPLYKDLHQHPELSMQEERTLGVIKDKLAEIGFQQVEVGGGVVGVLENGAGPTVMLRADFDGLPVQEATGLDYASTDSAVDSEGNAVPVMHACGHDSHVASLLGMGALMAQATDQWTGTLQLIFQPGEEIAAGAQAMVDDGLVDKVASPDVVLGQHVFASQFPAGTVALASGPFMSTAVSMDVKVYGQGSHGSMPHLSVDPVVLASSIVMHLQTVISRELNPSEFGVLTVGAINAGSKANIIPFEASLKINVRAYSEQVRDKITSAIERIVNAECQAAGSPKPAEFSYHDSYPLTSNDETTTARLKEAFTSHFGAERVLNAEPLTASEDFSTIARAFGAPYCFWVFSGRDEGKDVPNHSPHFAPLLQPTLRTGTEALVAAALSYLGTAGSDS</sequence>
<dbReference type="RefSeq" id="WP_316986929.1">
    <property type="nucleotide sequence ID" value="NZ_JAVBID010000002.1"/>
</dbReference>
<dbReference type="Proteomes" id="UP001185631">
    <property type="component" value="Unassembled WGS sequence"/>
</dbReference>
<reference evidence="2 3" key="1">
    <citation type="submission" date="2023-08" db="EMBL/GenBank/DDBJ databases">
        <title>Genomic characterization of the C. tuberculostearicum species complex, a ubiquitous member of the human skin microbiome.</title>
        <authorList>
            <person name="Ahmed N."/>
            <person name="Deming C."/>
            <person name="Conlan S."/>
            <person name="Segre J."/>
        </authorList>
    </citation>
    <scope>NUCLEOTIDE SEQUENCE [LARGE SCALE GENOMIC DNA]</scope>
    <source>
        <strain evidence="2 3">CTNIH19</strain>
    </source>
</reference>
<dbReference type="PANTHER" id="PTHR11014:SF63">
    <property type="entry name" value="METALLOPEPTIDASE, PUTATIVE (AFU_ORTHOLOGUE AFUA_6G09600)-RELATED"/>
    <property type="match status" value="1"/>
</dbReference>
<proteinExistence type="predicted"/>
<dbReference type="NCBIfam" id="TIGR01891">
    <property type="entry name" value="amidohydrolases"/>
    <property type="match status" value="1"/>
</dbReference>
<dbReference type="InterPro" id="IPR036264">
    <property type="entry name" value="Bact_exopeptidase_dim_dom"/>
</dbReference>
<dbReference type="SUPFAM" id="SSF55031">
    <property type="entry name" value="Bacterial exopeptidase dimerisation domain"/>
    <property type="match status" value="1"/>
</dbReference>
<dbReference type="InterPro" id="IPR011650">
    <property type="entry name" value="Peptidase_M20_dimer"/>
</dbReference>
<comment type="caution">
    <text evidence="2">The sequence shown here is derived from an EMBL/GenBank/DDBJ whole genome shotgun (WGS) entry which is preliminary data.</text>
</comment>
<evidence type="ECO:0000313" key="3">
    <source>
        <dbReference type="Proteomes" id="UP001185631"/>
    </source>
</evidence>
<dbReference type="Gene3D" id="3.30.70.360">
    <property type="match status" value="1"/>
</dbReference>
<gene>
    <name evidence="2" type="ORF">RAE13_02360</name>
</gene>
<dbReference type="PIRSF" id="PIRSF005962">
    <property type="entry name" value="Pept_M20D_amidohydro"/>
    <property type="match status" value="1"/>
</dbReference>
<dbReference type="PANTHER" id="PTHR11014">
    <property type="entry name" value="PEPTIDASE M20 FAMILY MEMBER"/>
    <property type="match status" value="1"/>
</dbReference>
<dbReference type="InterPro" id="IPR017439">
    <property type="entry name" value="Amidohydrolase"/>
</dbReference>
<protein>
    <submittedName>
        <fullName evidence="2">Amidohydrolase</fullName>
    </submittedName>
</protein>
<dbReference type="Pfam" id="PF01546">
    <property type="entry name" value="Peptidase_M20"/>
    <property type="match status" value="1"/>
</dbReference>
<dbReference type="InterPro" id="IPR002933">
    <property type="entry name" value="Peptidase_M20"/>
</dbReference>
<dbReference type="EMBL" id="JAVBID010000002">
    <property type="protein sequence ID" value="MDV2423259.1"/>
    <property type="molecule type" value="Genomic_DNA"/>
</dbReference>
<evidence type="ECO:0000259" key="1">
    <source>
        <dbReference type="Pfam" id="PF07687"/>
    </source>
</evidence>
<name>A0ABU3W5B9_9CORY</name>